<name>A0ABP9KI29_9SPHN</name>
<evidence type="ECO:0000256" key="3">
    <source>
        <dbReference type="ARBA" id="ARBA00022457"/>
    </source>
</evidence>
<dbReference type="PANTHER" id="PTHR47707:SF1">
    <property type="entry name" value="NUDIX HYDROLASE FAMILY PROTEIN"/>
    <property type="match status" value="1"/>
</dbReference>
<evidence type="ECO:0000259" key="17">
    <source>
        <dbReference type="PROSITE" id="PS51462"/>
    </source>
</evidence>
<keyword evidence="4" id="KW-0235">DNA replication</keyword>
<feature type="domain" description="Nudix hydrolase" evidence="17">
    <location>
        <begin position="6"/>
        <end position="133"/>
    </location>
</feature>
<comment type="similarity">
    <text evidence="2">Belongs to the Nudix hydrolase family.</text>
</comment>
<dbReference type="Proteomes" id="UP001500518">
    <property type="component" value="Unassembled WGS sequence"/>
</dbReference>
<comment type="caution">
    <text evidence="18">The sequence shown here is derived from an EMBL/GenBank/DDBJ whole genome shotgun (WGS) entry which is preliminary data.</text>
</comment>
<keyword evidence="6" id="KW-0227">DNA damage</keyword>
<dbReference type="Pfam" id="PF00293">
    <property type="entry name" value="NUDIX"/>
    <property type="match status" value="1"/>
</dbReference>
<keyword evidence="5" id="KW-0479">Metal-binding</keyword>
<evidence type="ECO:0000256" key="7">
    <source>
        <dbReference type="ARBA" id="ARBA00022801"/>
    </source>
</evidence>
<keyword evidence="7" id="KW-0378">Hydrolase</keyword>
<keyword evidence="3" id="KW-0515">Mutator protein</keyword>
<protein>
    <recommendedName>
        <fullName evidence="13">8-oxo-dGTP diphosphatase</fullName>
        <ecNumber evidence="12">3.6.1.55</ecNumber>
    </recommendedName>
    <alternativeName>
        <fullName evidence="16">7,8-dihydro-8-oxoguanine-triphosphatase</fullName>
    </alternativeName>
    <alternativeName>
        <fullName evidence="15">Mutator protein MutT</fullName>
    </alternativeName>
    <alternativeName>
        <fullName evidence="14">dGTP pyrophosphohydrolase</fullName>
    </alternativeName>
</protein>
<evidence type="ECO:0000313" key="18">
    <source>
        <dbReference type="EMBL" id="GAA5057130.1"/>
    </source>
</evidence>
<dbReference type="CDD" id="cd03425">
    <property type="entry name" value="NUDIX_MutT_NudA_like"/>
    <property type="match status" value="1"/>
</dbReference>
<dbReference type="InterPro" id="IPR015797">
    <property type="entry name" value="NUDIX_hydrolase-like_dom_sf"/>
</dbReference>
<evidence type="ECO:0000256" key="14">
    <source>
        <dbReference type="ARBA" id="ARBA00041592"/>
    </source>
</evidence>
<comment type="catalytic activity">
    <reaction evidence="10">
        <text>8-oxo-dGTP + H2O = 8-oxo-dGMP + diphosphate + H(+)</text>
        <dbReference type="Rhea" id="RHEA:31575"/>
        <dbReference type="ChEBI" id="CHEBI:15377"/>
        <dbReference type="ChEBI" id="CHEBI:15378"/>
        <dbReference type="ChEBI" id="CHEBI:33019"/>
        <dbReference type="ChEBI" id="CHEBI:63224"/>
        <dbReference type="ChEBI" id="CHEBI:77896"/>
        <dbReference type="EC" id="3.6.1.55"/>
    </reaction>
</comment>
<organism evidence="18 19">
    <name type="scientific">Erythrobacter westpacificensis</name>
    <dbReference type="NCBI Taxonomy" id="1055231"/>
    <lineage>
        <taxon>Bacteria</taxon>
        <taxon>Pseudomonadati</taxon>
        <taxon>Pseudomonadota</taxon>
        <taxon>Alphaproteobacteria</taxon>
        <taxon>Sphingomonadales</taxon>
        <taxon>Erythrobacteraceae</taxon>
        <taxon>Erythrobacter/Porphyrobacter group</taxon>
        <taxon>Erythrobacter</taxon>
    </lineage>
</organism>
<proteinExistence type="inferred from homology"/>
<reference evidence="19" key="1">
    <citation type="journal article" date="2019" name="Int. J. Syst. Evol. Microbiol.">
        <title>The Global Catalogue of Microorganisms (GCM) 10K type strain sequencing project: providing services to taxonomists for standard genome sequencing and annotation.</title>
        <authorList>
            <consortium name="The Broad Institute Genomics Platform"/>
            <consortium name="The Broad Institute Genome Sequencing Center for Infectious Disease"/>
            <person name="Wu L."/>
            <person name="Ma J."/>
        </authorList>
    </citation>
    <scope>NUCLEOTIDE SEQUENCE [LARGE SCALE GENOMIC DNA]</scope>
    <source>
        <strain evidence="19">JCM 18014</strain>
    </source>
</reference>
<dbReference type="EC" id="3.6.1.55" evidence="12"/>
<evidence type="ECO:0000256" key="16">
    <source>
        <dbReference type="ARBA" id="ARBA00042798"/>
    </source>
</evidence>
<evidence type="ECO:0000256" key="5">
    <source>
        <dbReference type="ARBA" id="ARBA00022723"/>
    </source>
</evidence>
<dbReference type="Gene3D" id="3.90.79.10">
    <property type="entry name" value="Nucleoside Triphosphate Pyrophosphohydrolase"/>
    <property type="match status" value="1"/>
</dbReference>
<evidence type="ECO:0000313" key="19">
    <source>
        <dbReference type="Proteomes" id="UP001500518"/>
    </source>
</evidence>
<keyword evidence="8" id="KW-0460">Magnesium</keyword>
<dbReference type="PRINTS" id="PR00502">
    <property type="entry name" value="NUDIXFAMILY"/>
</dbReference>
<sequence length="133" mass="14698">MQNNPTWILVVALALFDAEGRLFLQQRPTGKHHGGMWEFPGGKVEASEKPANALVREIAEELALAIDPVQLEQAFFAEEGSDPAVVLNLYTSRQQVGVPQSLEGQAWGWFTLAEAVGLPLAPMDRKLLSRFDR</sequence>
<keyword evidence="19" id="KW-1185">Reference proteome</keyword>
<evidence type="ECO:0000256" key="9">
    <source>
        <dbReference type="ARBA" id="ARBA00023204"/>
    </source>
</evidence>
<evidence type="ECO:0000256" key="13">
    <source>
        <dbReference type="ARBA" id="ARBA00040794"/>
    </source>
</evidence>
<evidence type="ECO:0000256" key="4">
    <source>
        <dbReference type="ARBA" id="ARBA00022705"/>
    </source>
</evidence>
<dbReference type="PANTHER" id="PTHR47707">
    <property type="entry name" value="8-OXO-DGTP DIPHOSPHATASE"/>
    <property type="match status" value="1"/>
</dbReference>
<gene>
    <name evidence="18" type="ORF">GCM10023208_22230</name>
</gene>
<evidence type="ECO:0000256" key="2">
    <source>
        <dbReference type="ARBA" id="ARBA00005582"/>
    </source>
</evidence>
<evidence type="ECO:0000256" key="8">
    <source>
        <dbReference type="ARBA" id="ARBA00022842"/>
    </source>
</evidence>
<evidence type="ECO:0000256" key="11">
    <source>
        <dbReference type="ARBA" id="ARBA00036904"/>
    </source>
</evidence>
<comment type="catalytic activity">
    <reaction evidence="11">
        <text>8-oxo-GTP + H2O = 8-oxo-GMP + diphosphate + H(+)</text>
        <dbReference type="Rhea" id="RHEA:67616"/>
        <dbReference type="ChEBI" id="CHEBI:15377"/>
        <dbReference type="ChEBI" id="CHEBI:15378"/>
        <dbReference type="ChEBI" id="CHEBI:33019"/>
        <dbReference type="ChEBI" id="CHEBI:143553"/>
        <dbReference type="ChEBI" id="CHEBI:145694"/>
    </reaction>
</comment>
<evidence type="ECO:0000256" key="1">
    <source>
        <dbReference type="ARBA" id="ARBA00001946"/>
    </source>
</evidence>
<dbReference type="InterPro" id="IPR000086">
    <property type="entry name" value="NUDIX_hydrolase_dom"/>
</dbReference>
<evidence type="ECO:0000256" key="10">
    <source>
        <dbReference type="ARBA" id="ARBA00035861"/>
    </source>
</evidence>
<evidence type="ECO:0000256" key="6">
    <source>
        <dbReference type="ARBA" id="ARBA00022763"/>
    </source>
</evidence>
<dbReference type="InterPro" id="IPR047127">
    <property type="entry name" value="MutT-like"/>
</dbReference>
<dbReference type="InterPro" id="IPR020476">
    <property type="entry name" value="Nudix_hydrolase"/>
</dbReference>
<evidence type="ECO:0000256" key="15">
    <source>
        <dbReference type="ARBA" id="ARBA00041979"/>
    </source>
</evidence>
<comment type="cofactor">
    <cofactor evidence="1">
        <name>Mg(2+)</name>
        <dbReference type="ChEBI" id="CHEBI:18420"/>
    </cofactor>
</comment>
<dbReference type="PROSITE" id="PS51462">
    <property type="entry name" value="NUDIX"/>
    <property type="match status" value="1"/>
</dbReference>
<dbReference type="RefSeq" id="WP_346033136.1">
    <property type="nucleotide sequence ID" value="NZ_BAABHV010000017.1"/>
</dbReference>
<dbReference type="EMBL" id="BAABHV010000017">
    <property type="protein sequence ID" value="GAA5057130.1"/>
    <property type="molecule type" value="Genomic_DNA"/>
</dbReference>
<evidence type="ECO:0000256" key="12">
    <source>
        <dbReference type="ARBA" id="ARBA00038905"/>
    </source>
</evidence>
<keyword evidence="9" id="KW-0234">DNA repair</keyword>
<dbReference type="SUPFAM" id="SSF55811">
    <property type="entry name" value="Nudix"/>
    <property type="match status" value="1"/>
</dbReference>
<accession>A0ABP9KI29</accession>